<evidence type="ECO:0000313" key="2">
    <source>
        <dbReference type="EMBL" id="AXI76339.1"/>
    </source>
</evidence>
<protein>
    <submittedName>
        <fullName evidence="2">PIG-L family deacetylase</fullName>
    </submittedName>
</protein>
<dbReference type="Pfam" id="PF02585">
    <property type="entry name" value="PIG-L"/>
    <property type="match status" value="1"/>
</dbReference>
<reference evidence="3" key="1">
    <citation type="submission" date="2018-07" db="EMBL/GenBank/DDBJ databases">
        <title>Streptacidiphilus bronchialis DSM 106435 chromosome.</title>
        <authorList>
            <person name="Batra D."/>
            <person name="Gulvik C.A."/>
        </authorList>
    </citation>
    <scope>NUCLEOTIDE SEQUENCE [LARGE SCALE GENOMIC DNA]</scope>
    <source>
        <strain evidence="3">DSM 106435</strain>
    </source>
</reference>
<gene>
    <name evidence="2" type="ORF">C7M71_001430</name>
</gene>
<organism evidence="2 3">
    <name type="scientific">Peterkaempfera bronchialis</name>
    <dbReference type="NCBI Taxonomy" id="2126346"/>
    <lineage>
        <taxon>Bacteria</taxon>
        <taxon>Bacillati</taxon>
        <taxon>Actinomycetota</taxon>
        <taxon>Actinomycetes</taxon>
        <taxon>Kitasatosporales</taxon>
        <taxon>Streptomycetaceae</taxon>
        <taxon>Peterkaempfera</taxon>
    </lineage>
</organism>
<dbReference type="InterPro" id="IPR024078">
    <property type="entry name" value="LmbE-like_dom_sf"/>
</dbReference>
<dbReference type="PANTHER" id="PTHR12993:SF30">
    <property type="entry name" value="N-ACETYL-ALPHA-D-GLUCOSAMINYL L-MALATE DEACETYLASE 1"/>
    <property type="match status" value="1"/>
</dbReference>
<proteinExistence type="predicted"/>
<dbReference type="PANTHER" id="PTHR12993">
    <property type="entry name" value="N-ACETYLGLUCOSAMINYL-PHOSPHATIDYLINOSITOL DE-N-ACETYLASE-RELATED"/>
    <property type="match status" value="1"/>
</dbReference>
<dbReference type="GO" id="GO:0016137">
    <property type="term" value="P:glycoside metabolic process"/>
    <property type="evidence" value="ECO:0007669"/>
    <property type="project" value="UniProtKB-ARBA"/>
</dbReference>
<name>A0A345SRI4_9ACTN</name>
<dbReference type="InterPro" id="IPR003737">
    <property type="entry name" value="GlcNAc_PI_deacetylase-related"/>
</dbReference>
<evidence type="ECO:0000313" key="3">
    <source>
        <dbReference type="Proteomes" id="UP000249340"/>
    </source>
</evidence>
<keyword evidence="3" id="KW-1185">Reference proteome</keyword>
<dbReference type="Gene3D" id="3.40.50.10320">
    <property type="entry name" value="LmbE-like"/>
    <property type="match status" value="1"/>
</dbReference>
<dbReference type="OrthoDB" id="3514174at2"/>
<dbReference type="GO" id="GO:0016811">
    <property type="term" value="F:hydrolase activity, acting on carbon-nitrogen (but not peptide) bonds, in linear amides"/>
    <property type="evidence" value="ECO:0007669"/>
    <property type="project" value="TreeGrafter"/>
</dbReference>
<evidence type="ECO:0000256" key="1">
    <source>
        <dbReference type="ARBA" id="ARBA00022833"/>
    </source>
</evidence>
<dbReference type="SUPFAM" id="SSF102588">
    <property type="entry name" value="LmbE-like"/>
    <property type="match status" value="1"/>
</dbReference>
<sequence length="243" mass="25468">MRILAIGAHPDDIELGCGATLLRARRAGASVTLLVLTDGRLGPGDPELRAHEQRQAADFLGAELVGGGFRDGELDHRPALVNRIEEVLDAVRPDLVFTHAPADSHQDHRAAATATVAAARTLATVLHYETPSTLDFQPVVFGDITGLVPEKLRLLRHHLSQVIGGRRIDLEALSAQARFRGFQGRVTEAEGFTATRALLGLAAPASPGGPVDRPVTVPTHRPAPDESAGVSGIGGIGGIGAEV</sequence>
<dbReference type="RefSeq" id="WP_111493977.1">
    <property type="nucleotide sequence ID" value="NZ_CP031264.1"/>
</dbReference>
<accession>A0A345SRI4</accession>
<dbReference type="Proteomes" id="UP000249340">
    <property type="component" value="Chromosome"/>
</dbReference>
<dbReference type="KEGG" id="stri:C7M71_001430"/>
<dbReference type="AlphaFoldDB" id="A0A345SRI4"/>
<keyword evidence="1" id="KW-0862">Zinc</keyword>
<dbReference type="EMBL" id="CP031264">
    <property type="protein sequence ID" value="AXI76339.1"/>
    <property type="molecule type" value="Genomic_DNA"/>
</dbReference>